<feature type="compositionally biased region" description="Basic and acidic residues" evidence="2">
    <location>
        <begin position="1"/>
        <end position="54"/>
    </location>
</feature>
<evidence type="ECO:0000259" key="3">
    <source>
        <dbReference type="PROSITE" id="PS50158"/>
    </source>
</evidence>
<protein>
    <recommendedName>
        <fullName evidence="3">CCHC-type domain-containing protein</fullName>
    </recommendedName>
</protein>
<feature type="region of interest" description="Disordered" evidence="2">
    <location>
        <begin position="120"/>
        <end position="167"/>
    </location>
</feature>
<dbReference type="InterPro" id="IPR001878">
    <property type="entry name" value="Znf_CCHC"/>
</dbReference>
<feature type="compositionally biased region" description="Polar residues" evidence="2">
    <location>
        <begin position="241"/>
        <end position="252"/>
    </location>
</feature>
<dbReference type="Proteomes" id="UP000265515">
    <property type="component" value="Unassembled WGS sequence"/>
</dbReference>
<dbReference type="SUPFAM" id="SSF57756">
    <property type="entry name" value="Retrovirus zinc finger-like domains"/>
    <property type="match status" value="1"/>
</dbReference>
<keyword evidence="5" id="KW-1185">Reference proteome</keyword>
<accession>A0A388L9N1</accession>
<evidence type="ECO:0000256" key="1">
    <source>
        <dbReference type="PROSITE-ProRule" id="PRU00047"/>
    </source>
</evidence>
<organism evidence="4 5">
    <name type="scientific">Chara braunii</name>
    <name type="common">Braun's stonewort</name>
    <dbReference type="NCBI Taxonomy" id="69332"/>
    <lineage>
        <taxon>Eukaryota</taxon>
        <taxon>Viridiplantae</taxon>
        <taxon>Streptophyta</taxon>
        <taxon>Charophyceae</taxon>
        <taxon>Charales</taxon>
        <taxon>Characeae</taxon>
        <taxon>Chara</taxon>
    </lineage>
</organism>
<feature type="compositionally biased region" description="Basic and acidic residues" evidence="2">
    <location>
        <begin position="253"/>
        <end position="263"/>
    </location>
</feature>
<proteinExistence type="predicted"/>
<dbReference type="Pfam" id="PF00098">
    <property type="entry name" value="zf-CCHC"/>
    <property type="match status" value="1"/>
</dbReference>
<dbReference type="GO" id="GO:0008270">
    <property type="term" value="F:zinc ion binding"/>
    <property type="evidence" value="ECO:0007669"/>
    <property type="project" value="UniProtKB-KW"/>
</dbReference>
<dbReference type="GO" id="GO:0003676">
    <property type="term" value="F:nucleic acid binding"/>
    <property type="evidence" value="ECO:0007669"/>
    <property type="project" value="InterPro"/>
</dbReference>
<feature type="region of interest" description="Disordered" evidence="2">
    <location>
        <begin position="380"/>
        <end position="411"/>
    </location>
</feature>
<feature type="compositionally biased region" description="Basic and acidic residues" evidence="2">
    <location>
        <begin position="122"/>
        <end position="167"/>
    </location>
</feature>
<dbReference type="PROSITE" id="PS50158">
    <property type="entry name" value="ZF_CCHC"/>
    <property type="match status" value="1"/>
</dbReference>
<dbReference type="SMART" id="SM00343">
    <property type="entry name" value="ZnF_C2HC"/>
    <property type="match status" value="1"/>
</dbReference>
<keyword evidence="1" id="KW-0479">Metal-binding</keyword>
<gene>
    <name evidence="4" type="ORF">CBR_g28733</name>
</gene>
<feature type="region of interest" description="Disordered" evidence="2">
    <location>
        <begin position="1"/>
        <end position="61"/>
    </location>
</feature>
<evidence type="ECO:0000313" key="4">
    <source>
        <dbReference type="EMBL" id="GBG79020.1"/>
    </source>
</evidence>
<feature type="domain" description="CCHC-type" evidence="3">
    <location>
        <begin position="60"/>
        <end position="73"/>
    </location>
</feature>
<dbReference type="AlphaFoldDB" id="A0A388L9N1"/>
<name>A0A388L9N1_CHABU</name>
<dbReference type="Gramene" id="GBG79020">
    <property type="protein sequence ID" value="GBG79020"/>
    <property type="gene ID" value="CBR_g28733"/>
</dbReference>
<comment type="caution">
    <text evidence="4">The sequence shown here is derived from an EMBL/GenBank/DDBJ whole genome shotgun (WGS) entry which is preliminary data.</text>
</comment>
<keyword evidence="1" id="KW-0863">Zinc-finger</keyword>
<feature type="region of interest" description="Disordered" evidence="2">
    <location>
        <begin position="75"/>
        <end position="104"/>
    </location>
</feature>
<feature type="region of interest" description="Disordered" evidence="2">
    <location>
        <begin position="213"/>
        <end position="284"/>
    </location>
</feature>
<evidence type="ECO:0000256" key="2">
    <source>
        <dbReference type="SAM" id="MobiDB-lite"/>
    </source>
</evidence>
<evidence type="ECO:0000313" key="5">
    <source>
        <dbReference type="Proteomes" id="UP000265515"/>
    </source>
</evidence>
<feature type="compositionally biased region" description="Acidic residues" evidence="2">
    <location>
        <begin position="381"/>
        <end position="411"/>
    </location>
</feature>
<sequence length="411" mass="46285">MAYRDSDRDRRDYRLDGQREDRREGNRGGGRDYYQDDRRDTSRERGESSGEYRRRAPPTCFECGQVGHYRNQCWKLSGEGNLRPGEGGGGQQGVSRETSPKREQIKKQIEKLGVLLASMQGHFEEEKQKKIEKEKRKQEKLERQQRAAGEREAQEKKFARKNEKLRKAEELKMLMRKEMRMEATLVASELREQIAGGLRQQLTDEMLKALAASSIDRKGKKKVASPSPSHSTSASSGSTSNEKSTNRSTGKLTKTEKQKRSAEKAVGGSPPMMLSAERTPRTKGVKPVRLAANLQHTTHKTKGIKTPPRFTPRRGTPRTKIAAATEAARRAQFICDNIRALADLGADELKDICRKEDVEYEKKTIAAMNIAKKQAIVAYGSEEDETRSSDDETEGIEQEVAEEPEDEGAEA</sequence>
<keyword evidence="1" id="KW-0862">Zinc</keyword>
<reference evidence="4 5" key="1">
    <citation type="journal article" date="2018" name="Cell">
        <title>The Chara Genome: Secondary Complexity and Implications for Plant Terrestrialization.</title>
        <authorList>
            <person name="Nishiyama T."/>
            <person name="Sakayama H."/>
            <person name="Vries J.D."/>
            <person name="Buschmann H."/>
            <person name="Saint-Marcoux D."/>
            <person name="Ullrich K.K."/>
            <person name="Haas F.B."/>
            <person name="Vanderstraeten L."/>
            <person name="Becker D."/>
            <person name="Lang D."/>
            <person name="Vosolsobe S."/>
            <person name="Rombauts S."/>
            <person name="Wilhelmsson P.K.I."/>
            <person name="Janitza P."/>
            <person name="Kern R."/>
            <person name="Heyl A."/>
            <person name="Rumpler F."/>
            <person name="Villalobos L.I.A.C."/>
            <person name="Clay J.M."/>
            <person name="Skokan R."/>
            <person name="Toyoda A."/>
            <person name="Suzuki Y."/>
            <person name="Kagoshima H."/>
            <person name="Schijlen E."/>
            <person name="Tajeshwar N."/>
            <person name="Catarino B."/>
            <person name="Hetherington A.J."/>
            <person name="Saltykova A."/>
            <person name="Bonnot C."/>
            <person name="Breuninger H."/>
            <person name="Symeonidi A."/>
            <person name="Radhakrishnan G.V."/>
            <person name="Van Nieuwerburgh F."/>
            <person name="Deforce D."/>
            <person name="Chang C."/>
            <person name="Karol K.G."/>
            <person name="Hedrich R."/>
            <person name="Ulvskov P."/>
            <person name="Glockner G."/>
            <person name="Delwiche C.F."/>
            <person name="Petrasek J."/>
            <person name="Van de Peer Y."/>
            <person name="Friml J."/>
            <person name="Beilby M."/>
            <person name="Dolan L."/>
            <person name="Kohara Y."/>
            <person name="Sugano S."/>
            <person name="Fujiyama A."/>
            <person name="Delaux P.-M."/>
            <person name="Quint M."/>
            <person name="TheiBen G."/>
            <person name="Hagemann M."/>
            <person name="Harholt J."/>
            <person name="Dunand C."/>
            <person name="Zachgo S."/>
            <person name="Langdale J."/>
            <person name="Maumus F."/>
            <person name="Straeten D.V.D."/>
            <person name="Gould S.B."/>
            <person name="Rensing S.A."/>
        </authorList>
    </citation>
    <scope>NUCLEOTIDE SEQUENCE [LARGE SCALE GENOMIC DNA]</scope>
    <source>
        <strain evidence="4 5">S276</strain>
    </source>
</reference>
<feature type="compositionally biased region" description="Low complexity" evidence="2">
    <location>
        <begin position="224"/>
        <end position="240"/>
    </location>
</feature>
<dbReference type="EMBL" id="BFEA01000309">
    <property type="protein sequence ID" value="GBG79020.1"/>
    <property type="molecule type" value="Genomic_DNA"/>
</dbReference>
<dbReference type="InterPro" id="IPR036875">
    <property type="entry name" value="Znf_CCHC_sf"/>
</dbReference>